<protein>
    <submittedName>
        <fullName evidence="1">AlNc14C195G8557 protein</fullName>
    </submittedName>
    <submittedName>
        <fullName evidence="2">AlNc14C403G11395 protein</fullName>
    </submittedName>
</protein>
<evidence type="ECO:0000313" key="1">
    <source>
        <dbReference type="EMBL" id="CCA23482.1"/>
    </source>
</evidence>
<reference evidence="1" key="2">
    <citation type="submission" date="2011-02" db="EMBL/GenBank/DDBJ databases">
        <authorList>
            <person name="MacLean D."/>
        </authorList>
    </citation>
    <scope>NUCLEOTIDE SEQUENCE</scope>
</reference>
<dbReference type="HOGENOM" id="CLU_2364012_0_0_1"/>
<gene>
    <name evidence="1" type="primary">AlNc14C195G8557</name>
    <name evidence="2" type="synonym">AlNc14C403G11395</name>
    <name evidence="1" type="ORF">ALNC14_096260</name>
    <name evidence="2" type="ORF">ALNC14_128420</name>
</gene>
<dbReference type="AlphaFoldDB" id="F0WQ76"/>
<dbReference type="EMBL" id="FR824446">
    <property type="protein sequence ID" value="CCA26698.1"/>
    <property type="molecule type" value="Genomic_DNA"/>
</dbReference>
<dbReference type="EMBL" id="FR824240">
    <property type="protein sequence ID" value="CCA23482.1"/>
    <property type="molecule type" value="Genomic_DNA"/>
</dbReference>
<reference evidence="1" key="1">
    <citation type="journal article" date="2011" name="PLoS Biol.">
        <title>Gene gain and loss during evolution of obligate parasitism in the white rust pathogen of Arabidopsis thaliana.</title>
        <authorList>
            <person name="Kemen E."/>
            <person name="Gardiner A."/>
            <person name="Schultz-Larsen T."/>
            <person name="Kemen A.C."/>
            <person name="Balmuth A.L."/>
            <person name="Robert-Seilaniantz A."/>
            <person name="Bailey K."/>
            <person name="Holub E."/>
            <person name="Studholme D.J."/>
            <person name="Maclean D."/>
            <person name="Jones J.D."/>
        </authorList>
    </citation>
    <scope>NUCLEOTIDE SEQUENCE</scope>
</reference>
<accession>F0WQ76</accession>
<name>F0WQ76_9STRA</name>
<proteinExistence type="predicted"/>
<organism evidence="1">
    <name type="scientific">Albugo laibachii Nc14</name>
    <dbReference type="NCBI Taxonomy" id="890382"/>
    <lineage>
        <taxon>Eukaryota</taxon>
        <taxon>Sar</taxon>
        <taxon>Stramenopiles</taxon>
        <taxon>Oomycota</taxon>
        <taxon>Peronosporomycetes</taxon>
        <taxon>Albuginales</taxon>
        <taxon>Albuginaceae</taxon>
        <taxon>Albugo</taxon>
    </lineage>
</organism>
<sequence length="96" mass="10778">MANRPSCRNRISLNCDGIDGESHCYQTALLAGGGRLTWERSQNLNRELFSRSMSDQVRIDQLSRQDLILLNDPFFVSSCTNPAIVVLFLSDAECLL</sequence>
<evidence type="ECO:0000313" key="2">
    <source>
        <dbReference type="EMBL" id="CCA26698.1"/>
    </source>
</evidence>